<dbReference type="Pfam" id="PF14246">
    <property type="entry name" value="TetR_C_7"/>
    <property type="match status" value="1"/>
</dbReference>
<dbReference type="InterPro" id="IPR036271">
    <property type="entry name" value="Tet_transcr_reg_TetR-rel_C_sf"/>
</dbReference>
<protein>
    <submittedName>
        <fullName evidence="4">TetR/AcrR family transcriptional regulator</fullName>
    </submittedName>
</protein>
<accession>A0ABZ3D8C4</accession>
<dbReference type="EMBL" id="CP152276">
    <property type="protein sequence ID" value="XAE43870.1"/>
    <property type="molecule type" value="Genomic_DNA"/>
</dbReference>
<dbReference type="SUPFAM" id="SSF48498">
    <property type="entry name" value="Tetracyclin repressor-like, C-terminal domain"/>
    <property type="match status" value="1"/>
</dbReference>
<dbReference type="Gene3D" id="1.10.10.60">
    <property type="entry name" value="Homeodomain-like"/>
    <property type="match status" value="1"/>
</dbReference>
<reference evidence="4 5" key="1">
    <citation type="submission" date="2024-04" db="EMBL/GenBank/DDBJ databases">
        <title>Complete genome sequence of Nguyenibacter vanlangesis HBCM-1154, a strain capable of nitrogen fixation, IAA production, and phosphorus solubilization isolated from sugarcane soil.</title>
        <authorList>
            <person name="MY HANH P."/>
        </authorList>
    </citation>
    <scope>NUCLEOTIDE SEQUENCE [LARGE SCALE GENOMIC DNA]</scope>
    <source>
        <strain evidence="4 5">HBCM 1154</strain>
    </source>
</reference>
<dbReference type="InterPro" id="IPR009057">
    <property type="entry name" value="Homeodomain-like_sf"/>
</dbReference>
<gene>
    <name evidence="4" type="ORF">AAC691_05410</name>
</gene>
<dbReference type="Pfam" id="PF00440">
    <property type="entry name" value="TetR_N"/>
    <property type="match status" value="1"/>
</dbReference>
<feature type="DNA-binding region" description="H-T-H motif" evidence="2">
    <location>
        <begin position="43"/>
        <end position="62"/>
    </location>
</feature>
<name>A0ABZ3D8C4_9PROT</name>
<dbReference type="InterPro" id="IPR039536">
    <property type="entry name" value="TetR_C_Proteobacteria"/>
</dbReference>
<feature type="domain" description="HTH tetR-type" evidence="3">
    <location>
        <begin position="20"/>
        <end position="80"/>
    </location>
</feature>
<sequence length="224" mass="25311">MSAAKEMSVFERISTPQVTMSNADIILSAATRVFLNHGYGGARMDLVAKEAGLARRTVYNQFPDGKEALFRAVVQRMWSAFETMNIASDEAALSDPAVGLRRIGYATAEFWRSPLAIRFLRMVIGEGMRFPDLTQSFFEFGKTPSMEATRDYLSELSRRGLLIVENPELATRQFIGLIDEPLLWVRVVGKDESHSDKERRDVVEQAVSIFLGYYSVEKKNRAKK</sequence>
<dbReference type="PANTHER" id="PTHR30055">
    <property type="entry name" value="HTH-TYPE TRANSCRIPTIONAL REGULATOR RUTR"/>
    <property type="match status" value="1"/>
</dbReference>
<keyword evidence="1 2" id="KW-0238">DNA-binding</keyword>
<evidence type="ECO:0000313" key="4">
    <source>
        <dbReference type="EMBL" id="XAE43870.1"/>
    </source>
</evidence>
<dbReference type="PROSITE" id="PS50977">
    <property type="entry name" value="HTH_TETR_2"/>
    <property type="match status" value="1"/>
</dbReference>
<dbReference type="PANTHER" id="PTHR30055:SF146">
    <property type="entry name" value="HTH-TYPE TRANSCRIPTIONAL DUAL REGULATOR CECR"/>
    <property type="match status" value="1"/>
</dbReference>
<dbReference type="Gene3D" id="1.10.357.10">
    <property type="entry name" value="Tetracycline Repressor, domain 2"/>
    <property type="match status" value="1"/>
</dbReference>
<evidence type="ECO:0000256" key="1">
    <source>
        <dbReference type="ARBA" id="ARBA00023125"/>
    </source>
</evidence>
<dbReference type="InterPro" id="IPR001647">
    <property type="entry name" value="HTH_TetR"/>
</dbReference>
<dbReference type="PRINTS" id="PR00455">
    <property type="entry name" value="HTHTETR"/>
</dbReference>
<dbReference type="RefSeq" id="WP_342629222.1">
    <property type="nucleotide sequence ID" value="NZ_CP152276.1"/>
</dbReference>
<dbReference type="Proteomes" id="UP001449795">
    <property type="component" value="Chromosome"/>
</dbReference>
<proteinExistence type="predicted"/>
<keyword evidence="5" id="KW-1185">Reference proteome</keyword>
<evidence type="ECO:0000259" key="3">
    <source>
        <dbReference type="PROSITE" id="PS50977"/>
    </source>
</evidence>
<evidence type="ECO:0000256" key="2">
    <source>
        <dbReference type="PROSITE-ProRule" id="PRU00335"/>
    </source>
</evidence>
<dbReference type="SUPFAM" id="SSF46689">
    <property type="entry name" value="Homeodomain-like"/>
    <property type="match status" value="1"/>
</dbReference>
<organism evidence="4 5">
    <name type="scientific">Nguyenibacter vanlangensis</name>
    <dbReference type="NCBI Taxonomy" id="1216886"/>
    <lineage>
        <taxon>Bacteria</taxon>
        <taxon>Pseudomonadati</taxon>
        <taxon>Pseudomonadota</taxon>
        <taxon>Alphaproteobacteria</taxon>
        <taxon>Acetobacterales</taxon>
        <taxon>Acetobacteraceae</taxon>
        <taxon>Nguyenibacter</taxon>
    </lineage>
</organism>
<evidence type="ECO:0000313" key="5">
    <source>
        <dbReference type="Proteomes" id="UP001449795"/>
    </source>
</evidence>
<dbReference type="InterPro" id="IPR050109">
    <property type="entry name" value="HTH-type_TetR-like_transc_reg"/>
</dbReference>